<accession>A0A5S5CYC7</accession>
<proteinExistence type="predicted"/>
<reference evidence="2 3" key="1">
    <citation type="submission" date="2019-07" db="EMBL/GenBank/DDBJ databases">
        <title>Genomic Encyclopedia of Archaeal and Bacterial Type Strains, Phase II (KMG-II): from individual species to whole genera.</title>
        <authorList>
            <person name="Goeker M."/>
        </authorList>
    </citation>
    <scope>NUCLEOTIDE SEQUENCE [LARGE SCALE GENOMIC DNA]</scope>
    <source>
        <strain evidence="2 3">DSM 46842</strain>
    </source>
</reference>
<dbReference type="RefSeq" id="WP_166532662.1">
    <property type="nucleotide sequence ID" value="NZ_VNHW01000004.1"/>
</dbReference>
<sequence length="162" mass="17658">MASYWVPVITASGTVLASIITGFIAAKVKHGWDQEDAQETWDRERAERRRDEVRDALMAYMTARDAMELEVMQAFTQAAAGSPMTRSDPVPAIMALKGYASRVQLLVNQATSATIGADFDRFTTWYKEPPVTPGSGGNGASISTTQGIRDFARTVLKDLPLA</sequence>
<dbReference type="Proteomes" id="UP000322499">
    <property type="component" value="Unassembled WGS sequence"/>
</dbReference>
<organism evidence="2 3">
    <name type="scientific">Blastococcus xanthinilyticus</name>
    <dbReference type="NCBI Taxonomy" id="1564164"/>
    <lineage>
        <taxon>Bacteria</taxon>
        <taxon>Bacillati</taxon>
        <taxon>Actinomycetota</taxon>
        <taxon>Actinomycetes</taxon>
        <taxon>Geodermatophilales</taxon>
        <taxon>Geodermatophilaceae</taxon>
        <taxon>Blastococcus</taxon>
    </lineage>
</organism>
<keyword evidence="1" id="KW-0472">Membrane</keyword>
<keyword evidence="1" id="KW-1133">Transmembrane helix</keyword>
<protein>
    <submittedName>
        <fullName evidence="2">Uncharacterized protein</fullName>
    </submittedName>
</protein>
<dbReference type="AlphaFoldDB" id="A0A5S5CYC7"/>
<keyword evidence="1" id="KW-0812">Transmembrane</keyword>
<name>A0A5S5CYC7_9ACTN</name>
<feature type="transmembrane region" description="Helical" evidence="1">
    <location>
        <begin position="6"/>
        <end position="26"/>
    </location>
</feature>
<evidence type="ECO:0000313" key="2">
    <source>
        <dbReference type="EMBL" id="TYP88545.1"/>
    </source>
</evidence>
<evidence type="ECO:0000313" key="3">
    <source>
        <dbReference type="Proteomes" id="UP000322499"/>
    </source>
</evidence>
<keyword evidence="3" id="KW-1185">Reference proteome</keyword>
<comment type="caution">
    <text evidence="2">The sequence shown here is derived from an EMBL/GenBank/DDBJ whole genome shotgun (WGS) entry which is preliminary data.</text>
</comment>
<evidence type="ECO:0000256" key="1">
    <source>
        <dbReference type="SAM" id="Phobius"/>
    </source>
</evidence>
<gene>
    <name evidence="2" type="ORF">BD833_104253</name>
</gene>
<dbReference type="EMBL" id="VNHW01000004">
    <property type="protein sequence ID" value="TYP88545.1"/>
    <property type="molecule type" value="Genomic_DNA"/>
</dbReference>